<sequence>MDEDHLRHDGTFEELQEIVRKAGYKIIDITCEPTFAGSPRSRTGSAYNIEISKGKYITWFTNTRIVLCHDEKTVKKKLEKELAKYRVAKYTEKSIPSSLTDTSNVSPLPSPKIFIVHGHDHTALEQLELILHKLKLEPYVLQNTSGNGSTIIEALEKEINTQKSSIKFGIVLLTPDDMGYAKSAGETAAKPRARQNVILEMGMLMSALSRKNVAILVKENQNIEKPSDISGIKYIGFSNHVKEAIPELCQHLQASGFNIGPKEIADAFS</sequence>
<evidence type="ECO:0000313" key="2">
    <source>
        <dbReference type="EMBL" id="VEJ44428.1"/>
    </source>
</evidence>
<reference evidence="2 3" key="1">
    <citation type="submission" date="2018-12" db="EMBL/GenBank/DDBJ databases">
        <authorList>
            <consortium name="Pathogen Informatics"/>
        </authorList>
    </citation>
    <scope>NUCLEOTIDE SEQUENCE [LARGE SCALE GENOMIC DNA]</scope>
    <source>
        <strain evidence="2 3">NCTC12905</strain>
    </source>
</reference>
<dbReference type="GO" id="GO:0050135">
    <property type="term" value="F:NADP+ nucleosidase activity"/>
    <property type="evidence" value="ECO:0007669"/>
    <property type="project" value="InterPro"/>
</dbReference>
<dbReference type="Proteomes" id="UP000274201">
    <property type="component" value="Chromosome"/>
</dbReference>
<dbReference type="OrthoDB" id="5497289at2"/>
<gene>
    <name evidence="2" type="ORF">NCTC12905_00064</name>
</gene>
<feature type="domain" description="CD-NTase-associated protein 12/Pycsar effector protein TIR" evidence="1">
    <location>
        <begin position="112"/>
        <end position="238"/>
    </location>
</feature>
<dbReference type="AlphaFoldDB" id="A0A448V3W1"/>
<dbReference type="Pfam" id="PF10137">
    <property type="entry name" value="CAP12-PCTIR_TIR"/>
    <property type="match status" value="1"/>
</dbReference>
<keyword evidence="2" id="KW-0813">Transport</keyword>
<protein>
    <submittedName>
        <fullName evidence="2">ABC-type sugar transport system, periplasmic component</fullName>
    </submittedName>
</protein>
<proteinExistence type="predicted"/>
<evidence type="ECO:0000259" key="1">
    <source>
        <dbReference type="Pfam" id="PF10137"/>
    </source>
</evidence>
<keyword evidence="2" id="KW-0762">Sugar transport</keyword>
<dbReference type="InterPro" id="IPR019302">
    <property type="entry name" value="CAP12/PCTIR_TIR_dom"/>
</dbReference>
<organism evidence="2 3">
    <name type="scientific">Bartonella vinsonii</name>
    <name type="common">Rochalimaea vinsonii</name>
    <dbReference type="NCBI Taxonomy" id="33047"/>
    <lineage>
        <taxon>Bacteria</taxon>
        <taxon>Pseudomonadati</taxon>
        <taxon>Pseudomonadota</taxon>
        <taxon>Alphaproteobacteria</taxon>
        <taxon>Hyphomicrobiales</taxon>
        <taxon>Bartonellaceae</taxon>
        <taxon>Bartonella</taxon>
    </lineage>
</organism>
<name>A0A448V3W1_BARVI</name>
<evidence type="ECO:0000313" key="3">
    <source>
        <dbReference type="Proteomes" id="UP000274201"/>
    </source>
</evidence>
<accession>A0A448V3W1</accession>
<dbReference type="EMBL" id="LR134529">
    <property type="protein sequence ID" value="VEJ44428.1"/>
    <property type="molecule type" value="Genomic_DNA"/>
</dbReference>
<dbReference type="RefSeq" id="WP_126601846.1">
    <property type="nucleotide sequence ID" value="NZ_LR134529.1"/>
</dbReference>